<dbReference type="Proteomes" id="UP001247754">
    <property type="component" value="Unassembled WGS sequence"/>
</dbReference>
<proteinExistence type="predicted"/>
<name>A0ABU1F6C1_9RHOB</name>
<feature type="compositionally biased region" description="Low complexity" evidence="1">
    <location>
        <begin position="163"/>
        <end position="177"/>
    </location>
</feature>
<dbReference type="EMBL" id="JAVKPH010000005">
    <property type="protein sequence ID" value="MDR5652153.1"/>
    <property type="molecule type" value="Genomic_DNA"/>
</dbReference>
<evidence type="ECO:0000313" key="3">
    <source>
        <dbReference type="Proteomes" id="UP001247754"/>
    </source>
</evidence>
<evidence type="ECO:0000313" key="2">
    <source>
        <dbReference type="EMBL" id="MDR5652153.1"/>
    </source>
</evidence>
<feature type="region of interest" description="Disordered" evidence="1">
    <location>
        <begin position="163"/>
        <end position="186"/>
    </location>
</feature>
<reference evidence="2 3" key="1">
    <citation type="submission" date="2023-09" db="EMBL/GenBank/DDBJ databases">
        <title>Xinfangfangia sedmenti sp. nov., isolated the sedment.</title>
        <authorList>
            <person name="Xu L."/>
        </authorList>
    </citation>
    <scope>NUCLEOTIDE SEQUENCE [LARGE SCALE GENOMIC DNA]</scope>
    <source>
        <strain evidence="2 3">LG-4</strain>
    </source>
</reference>
<dbReference type="RefSeq" id="WP_310456403.1">
    <property type="nucleotide sequence ID" value="NZ_JAVKPH010000005.1"/>
</dbReference>
<organism evidence="2 3">
    <name type="scientific">Ruixingdingia sedimenti</name>
    <dbReference type="NCBI Taxonomy" id="3073604"/>
    <lineage>
        <taxon>Bacteria</taxon>
        <taxon>Pseudomonadati</taxon>
        <taxon>Pseudomonadota</taxon>
        <taxon>Alphaproteobacteria</taxon>
        <taxon>Rhodobacterales</taxon>
        <taxon>Paracoccaceae</taxon>
        <taxon>Ruixingdingia</taxon>
    </lineage>
</organism>
<gene>
    <name evidence="2" type="ORF">RGD00_06045</name>
</gene>
<protein>
    <submittedName>
        <fullName evidence="2">Uncharacterized protein</fullName>
    </submittedName>
</protein>
<accession>A0ABU1F6C1</accession>
<sequence>MEAVLVVLAVLGFFASVAGLIYPFRPFRTRRRALVSVVACLIALPLIAPSSNKTGPAAALATAAVPAEREIHVPSDAQARYVVYDLTRRDDGMVEVSTRREGKSGTSYAVRLVQCAPLRFAYLAEGETREGLVRIPAPELSDLVAGSISDVVSRYACAAPEAQRSAAAPQDAAPAPQSRRDRQRVEDLRKAVAAAQWAEARMKFTALATGDHAGEDLRAELEAAALDFVRPLPASARQANLDGYLFLAAIRPENGTYGQKVDQYRAAIRSDRQQAVAKLRRKEDKVEGVTWFHHPGQPQYLNSRSTAYLYIGRKGENGRPWLRLRVQYTASDWLFVQRVDAWHDGVKEPLVSGGFERDNNSTIWEWVDIAPDAYHLKVLKSLATAREAILRYEGSQYKRDVTLSSGDKRAILDMIAAYEAMRSPD</sequence>
<comment type="caution">
    <text evidence="2">The sequence shown here is derived from an EMBL/GenBank/DDBJ whole genome shotgun (WGS) entry which is preliminary data.</text>
</comment>
<evidence type="ECO:0000256" key="1">
    <source>
        <dbReference type="SAM" id="MobiDB-lite"/>
    </source>
</evidence>
<keyword evidence="3" id="KW-1185">Reference proteome</keyword>